<reference evidence="3" key="1">
    <citation type="submission" date="2009-08" db="EMBL/GenBank/DDBJ databases">
        <title>The complete genome of Chitinophaga pinensis DSM 2588.</title>
        <authorList>
            <consortium name="US DOE Joint Genome Institute (JGI-PGF)"/>
            <person name="Lucas S."/>
            <person name="Copeland A."/>
            <person name="Lapidus A."/>
            <person name="Glavina del Rio T."/>
            <person name="Dalin E."/>
            <person name="Tice H."/>
            <person name="Bruce D."/>
            <person name="Goodwin L."/>
            <person name="Pitluck S."/>
            <person name="Kyrpides N."/>
            <person name="Mavromatis K."/>
            <person name="Ivanova N."/>
            <person name="Mikhailova N."/>
            <person name="Sims D."/>
            <person name="Meinche L."/>
            <person name="Brettin T."/>
            <person name="Detter J.C."/>
            <person name="Han C."/>
            <person name="Larimer F."/>
            <person name="Land M."/>
            <person name="Hauser L."/>
            <person name="Markowitz V."/>
            <person name="Cheng J.-F."/>
            <person name="Hugenholtz P."/>
            <person name="Woyke T."/>
            <person name="Wu D."/>
            <person name="Spring S."/>
            <person name="Klenk H.-P."/>
            <person name="Eisen J.A."/>
        </authorList>
    </citation>
    <scope>NUCLEOTIDE SEQUENCE [LARGE SCALE GENOMIC DNA]</scope>
    <source>
        <strain evidence="3">ATCC 43595 / DSM 2588 / LMG 13176 / NBRC 15968 / NCIMB 11800 / UQM 2034</strain>
    </source>
</reference>
<dbReference type="KEGG" id="cpi:Cpin_2053"/>
<evidence type="ECO:0000256" key="1">
    <source>
        <dbReference type="SAM" id="MobiDB-lite"/>
    </source>
</evidence>
<feature type="region of interest" description="Disordered" evidence="1">
    <location>
        <begin position="195"/>
        <end position="220"/>
    </location>
</feature>
<dbReference type="OrthoDB" id="669636at2"/>
<evidence type="ECO:0000313" key="2">
    <source>
        <dbReference type="EMBL" id="ACU59548.1"/>
    </source>
</evidence>
<gene>
    <name evidence="2" type="ordered locus">Cpin_2053</name>
</gene>
<dbReference type="Gene3D" id="3.40.50.10610">
    <property type="entry name" value="ABC-type transport auxiliary lipoprotein component"/>
    <property type="match status" value="1"/>
</dbReference>
<proteinExistence type="predicted"/>
<reference evidence="2 3" key="2">
    <citation type="journal article" date="2010" name="Stand. Genomic Sci.">
        <title>Complete genome sequence of Chitinophaga pinensis type strain (UQM 2034).</title>
        <authorList>
            <person name="Glavina Del Rio T."/>
            <person name="Abt B."/>
            <person name="Spring S."/>
            <person name="Lapidus A."/>
            <person name="Nolan M."/>
            <person name="Tice H."/>
            <person name="Copeland A."/>
            <person name="Cheng J.F."/>
            <person name="Chen F."/>
            <person name="Bruce D."/>
            <person name="Goodwin L."/>
            <person name="Pitluck S."/>
            <person name="Ivanova N."/>
            <person name="Mavromatis K."/>
            <person name="Mikhailova N."/>
            <person name="Pati A."/>
            <person name="Chen A."/>
            <person name="Palaniappan K."/>
            <person name="Land M."/>
            <person name="Hauser L."/>
            <person name="Chang Y.J."/>
            <person name="Jeffries C.D."/>
            <person name="Chain P."/>
            <person name="Saunders E."/>
            <person name="Detter J.C."/>
            <person name="Brettin T."/>
            <person name="Rohde M."/>
            <person name="Goker M."/>
            <person name="Bristow J."/>
            <person name="Eisen J.A."/>
            <person name="Markowitz V."/>
            <person name="Hugenholtz P."/>
            <person name="Kyrpides N.C."/>
            <person name="Klenk H.P."/>
            <person name="Lucas S."/>
        </authorList>
    </citation>
    <scope>NUCLEOTIDE SEQUENCE [LARGE SCALE GENOMIC DNA]</scope>
    <source>
        <strain evidence="3">ATCC 43595 / DSM 2588 / LMG 13176 / NBRC 15968 / NCIMB 11800 / UQM 2034</strain>
    </source>
</reference>
<name>A0A979G2T1_CHIPD</name>
<evidence type="ECO:0000313" key="3">
    <source>
        <dbReference type="Proteomes" id="UP000002215"/>
    </source>
</evidence>
<accession>A0A979G2T1</accession>
<organism evidence="2 3">
    <name type="scientific">Chitinophaga pinensis (strain ATCC 43595 / DSM 2588 / LMG 13176 / NBRC 15968 / NCIMB 11800 / UQM 2034)</name>
    <dbReference type="NCBI Taxonomy" id="485918"/>
    <lineage>
        <taxon>Bacteria</taxon>
        <taxon>Pseudomonadati</taxon>
        <taxon>Bacteroidota</taxon>
        <taxon>Chitinophagia</taxon>
        <taxon>Chitinophagales</taxon>
        <taxon>Chitinophagaceae</taxon>
        <taxon>Chitinophaga</taxon>
    </lineage>
</organism>
<dbReference type="RefSeq" id="WP_012789724.1">
    <property type="nucleotide sequence ID" value="NC_013132.1"/>
</dbReference>
<feature type="compositionally biased region" description="Basic and acidic residues" evidence="1">
    <location>
        <begin position="206"/>
        <end position="215"/>
    </location>
</feature>
<protein>
    <submittedName>
        <fullName evidence="2">Uncharacterized protein</fullName>
    </submittedName>
</protein>
<dbReference type="EMBL" id="CP001699">
    <property type="protein sequence ID" value="ACU59548.1"/>
    <property type="molecule type" value="Genomic_DNA"/>
</dbReference>
<dbReference type="AlphaFoldDB" id="A0A979G2T1"/>
<dbReference type="Proteomes" id="UP000002215">
    <property type="component" value="Chromosome"/>
</dbReference>
<sequence length="276" mass="30994">MKHIFCLSFLLVGYFAGFGQTTKKSDVIVRSNGDILNGEVHEITDSTIRFTYSGEKLVYTIKKSDILKITFASGRTEAFNNMAPQASSTQSAPAPQPQAAMEDTRNKVAILPFSFVKDGQNLAEEVSEEVQNECYAMLGKHAGVHTLMSPRATNVALNKAGINRSNIKNYSMSELCQILGVEYVIDGMISQNRTTQTNYGTTSYSDKSKDDDKKKSGTASTYSTNVQNYQTVMDMKIYNEKSEIIYNQNRKAFWQTEDAYKNTLEYLIKRCPLYTK</sequence>